<comment type="caution">
    <text evidence="2">The sequence shown here is derived from an EMBL/GenBank/DDBJ whole genome shotgun (WGS) entry which is preliminary data.</text>
</comment>
<dbReference type="InterPro" id="IPR005149">
    <property type="entry name" value="Tscrpt_reg_PadR_N"/>
</dbReference>
<reference evidence="5 6" key="1">
    <citation type="submission" date="2018-08" db="EMBL/GenBank/DDBJ databases">
        <title>A genome reference for cultivated species of the human gut microbiota.</title>
        <authorList>
            <person name="Zou Y."/>
            <person name="Xue W."/>
            <person name="Luo G."/>
        </authorList>
    </citation>
    <scope>NUCLEOTIDE SEQUENCE [LARGE SCALE GENOMIC DNA]</scope>
    <source>
        <strain evidence="4 7">AF39-14AC</strain>
        <strain evidence="3 6">AM29-10</strain>
        <strain evidence="2 5">AM47-6BH</strain>
    </source>
</reference>
<dbReference type="InterPro" id="IPR036390">
    <property type="entry name" value="WH_DNA-bd_sf"/>
</dbReference>
<dbReference type="EMBL" id="QSKC01000001">
    <property type="protein sequence ID" value="RHE34706.1"/>
    <property type="molecule type" value="Genomic_DNA"/>
</dbReference>
<dbReference type="AlphaFoldDB" id="A0A413Q5Y9"/>
<gene>
    <name evidence="4" type="ORF">DW038_12930</name>
    <name evidence="3" type="ORF">DW753_00890</name>
    <name evidence="2" type="ORF">DW967_10345</name>
</gene>
<dbReference type="PANTHER" id="PTHR33169">
    <property type="entry name" value="PADR-FAMILY TRANSCRIPTIONAL REGULATOR"/>
    <property type="match status" value="1"/>
</dbReference>
<sequence length="106" mass="11788">MKDNIKGGALTEVTFFILIALYTPKHGYAIMQFIKDKTSGRLTLGAGTLYGALSSLQQKGWIIPYNISRKKTYIITDLGKQIAQNELKRIKELTQIANEVIGGINE</sequence>
<evidence type="ECO:0000313" key="3">
    <source>
        <dbReference type="EMBL" id="RHE34706.1"/>
    </source>
</evidence>
<dbReference type="InterPro" id="IPR052509">
    <property type="entry name" value="Metal_resp_DNA-bind_regulator"/>
</dbReference>
<dbReference type="Gene3D" id="1.10.10.10">
    <property type="entry name" value="Winged helix-like DNA-binding domain superfamily/Winged helix DNA-binding domain"/>
    <property type="match status" value="1"/>
</dbReference>
<dbReference type="PANTHER" id="PTHR33169:SF13">
    <property type="entry name" value="PADR-FAMILY TRANSCRIPTIONAL REGULATOR"/>
    <property type="match status" value="1"/>
</dbReference>
<evidence type="ECO:0000313" key="4">
    <source>
        <dbReference type="EMBL" id="RHL02567.1"/>
    </source>
</evidence>
<feature type="domain" description="Transcription regulator PadR N-terminal" evidence="1">
    <location>
        <begin position="23"/>
        <end position="82"/>
    </location>
</feature>
<dbReference type="Proteomes" id="UP000285290">
    <property type="component" value="Unassembled WGS sequence"/>
</dbReference>
<accession>A0A413Q5Y9</accession>
<name>A0A413Q5Y9_9FIRM</name>
<proteinExistence type="predicted"/>
<evidence type="ECO:0000313" key="5">
    <source>
        <dbReference type="Proteomes" id="UP000283721"/>
    </source>
</evidence>
<dbReference type="EMBL" id="QSES01000018">
    <property type="protein sequence ID" value="RGZ91378.1"/>
    <property type="molecule type" value="Genomic_DNA"/>
</dbReference>
<dbReference type="Proteomes" id="UP000283721">
    <property type="component" value="Unassembled WGS sequence"/>
</dbReference>
<evidence type="ECO:0000313" key="7">
    <source>
        <dbReference type="Proteomes" id="UP000286181"/>
    </source>
</evidence>
<evidence type="ECO:0000259" key="1">
    <source>
        <dbReference type="Pfam" id="PF03551"/>
    </source>
</evidence>
<dbReference type="Pfam" id="PF03551">
    <property type="entry name" value="PadR"/>
    <property type="match status" value="1"/>
</dbReference>
<evidence type="ECO:0000313" key="6">
    <source>
        <dbReference type="Proteomes" id="UP000285290"/>
    </source>
</evidence>
<protein>
    <submittedName>
        <fullName evidence="2">PadR family transcriptional regulator</fullName>
    </submittedName>
</protein>
<dbReference type="EMBL" id="QROF01000012">
    <property type="protein sequence ID" value="RHL02567.1"/>
    <property type="molecule type" value="Genomic_DNA"/>
</dbReference>
<dbReference type="Proteomes" id="UP000286181">
    <property type="component" value="Unassembled WGS sequence"/>
</dbReference>
<evidence type="ECO:0000313" key="2">
    <source>
        <dbReference type="EMBL" id="RGZ91378.1"/>
    </source>
</evidence>
<organism evidence="2 5">
    <name type="scientific">Agathobacter rectalis</name>
    <dbReference type="NCBI Taxonomy" id="39491"/>
    <lineage>
        <taxon>Bacteria</taxon>
        <taxon>Bacillati</taxon>
        <taxon>Bacillota</taxon>
        <taxon>Clostridia</taxon>
        <taxon>Lachnospirales</taxon>
        <taxon>Lachnospiraceae</taxon>
        <taxon>Agathobacter</taxon>
    </lineage>
</organism>
<dbReference type="SUPFAM" id="SSF46785">
    <property type="entry name" value="Winged helix' DNA-binding domain"/>
    <property type="match status" value="1"/>
</dbReference>
<dbReference type="RefSeq" id="WP_117996480.1">
    <property type="nucleotide sequence ID" value="NZ_QROF01000012.1"/>
</dbReference>
<dbReference type="InterPro" id="IPR036388">
    <property type="entry name" value="WH-like_DNA-bd_sf"/>
</dbReference>